<feature type="transmembrane region" description="Helical" evidence="1">
    <location>
        <begin position="123"/>
        <end position="142"/>
    </location>
</feature>
<dbReference type="OrthoDB" id="292740at2157"/>
<dbReference type="GeneID" id="35595110"/>
<keyword evidence="1" id="KW-0812">Transmembrane</keyword>
<name>A0A2I8VRF3_9EURY</name>
<feature type="transmembrane region" description="Helical" evidence="1">
    <location>
        <begin position="99"/>
        <end position="117"/>
    </location>
</feature>
<evidence type="ECO:0000313" key="2">
    <source>
        <dbReference type="EMBL" id="AUV84498.1"/>
    </source>
</evidence>
<organism evidence="2 3">
    <name type="scientific">Salinigranum rubrum</name>
    <dbReference type="NCBI Taxonomy" id="755307"/>
    <lineage>
        <taxon>Archaea</taxon>
        <taxon>Methanobacteriati</taxon>
        <taxon>Methanobacteriota</taxon>
        <taxon>Stenosarchaea group</taxon>
        <taxon>Halobacteria</taxon>
        <taxon>Halobacteriales</taxon>
        <taxon>Haloferacaceae</taxon>
        <taxon>Salinigranum</taxon>
    </lineage>
</organism>
<feature type="transmembrane region" description="Helical" evidence="1">
    <location>
        <begin position="186"/>
        <end position="208"/>
    </location>
</feature>
<geneLocation type="plasmid" evidence="2">
    <name>unnamed3</name>
</geneLocation>
<feature type="transmembrane region" description="Helical" evidence="1">
    <location>
        <begin position="215"/>
        <end position="234"/>
    </location>
</feature>
<feature type="transmembrane region" description="Helical" evidence="1">
    <location>
        <begin position="68"/>
        <end position="87"/>
    </location>
</feature>
<dbReference type="EMBL" id="CP026312">
    <property type="protein sequence ID" value="AUV84498.1"/>
    <property type="molecule type" value="Genomic_DNA"/>
</dbReference>
<reference evidence="2 3" key="1">
    <citation type="submission" date="2018-01" db="EMBL/GenBank/DDBJ databases">
        <title>Complete genome sequence of Salinigranum rubrum GX10T, an extremely halophilic archaeon isolated from a marine solar saltern.</title>
        <authorList>
            <person name="Han S."/>
        </authorList>
    </citation>
    <scope>NUCLEOTIDE SEQUENCE [LARGE SCALE GENOMIC DNA]</scope>
    <source>
        <strain evidence="2 3">GX10</strain>
        <plasmid evidence="3">Plasmid unnamed3</plasmid>
    </source>
</reference>
<evidence type="ECO:0000256" key="1">
    <source>
        <dbReference type="SAM" id="Phobius"/>
    </source>
</evidence>
<gene>
    <name evidence="2" type="ORF">C2R22_23420</name>
</gene>
<dbReference type="Proteomes" id="UP000236584">
    <property type="component" value="Plasmid unnamed3"/>
</dbReference>
<accession>A0A2I8VRF3</accession>
<keyword evidence="1" id="KW-0472">Membrane</keyword>
<feature type="transmembrane region" description="Helical" evidence="1">
    <location>
        <begin position="240"/>
        <end position="260"/>
    </location>
</feature>
<sequence>MTTINRSSDISGSRLGSLSTAGKIRFVAFTLVALAIIMTNLVMTPTYLLVSPATGWFQEMGIHQVHDMTVAALIWFAFIIPMALLLYHPTDRVNTILPPLVAAVSIAVMAFLAGSFLFEGFLIGSALALAALVLHPAGRSLARFDRVESLDRRLVGLYVIAAIPLLVYAGFEVAKQIGRVDEHALFVHYGGMAVVAFLVVLMGALAVFRRRDWRFATWSAGLLAGYVGVVSIAFPTGESSVGPLAGSLLLLWAVVFVAGVEYVRRGDAEAIEPRAETEAEPA</sequence>
<feature type="transmembrane region" description="Helical" evidence="1">
    <location>
        <begin position="26"/>
        <end position="48"/>
    </location>
</feature>
<keyword evidence="3" id="KW-1185">Reference proteome</keyword>
<keyword evidence="1" id="KW-1133">Transmembrane helix</keyword>
<protein>
    <submittedName>
        <fullName evidence="2">Uncharacterized protein</fullName>
    </submittedName>
</protein>
<dbReference type="RefSeq" id="WP_103428177.1">
    <property type="nucleotide sequence ID" value="NZ_CP026312.1"/>
</dbReference>
<keyword evidence="2" id="KW-0614">Plasmid</keyword>
<feature type="transmembrane region" description="Helical" evidence="1">
    <location>
        <begin position="154"/>
        <end position="174"/>
    </location>
</feature>
<dbReference type="AlphaFoldDB" id="A0A2I8VRF3"/>
<dbReference type="KEGG" id="srub:C2R22_23420"/>
<evidence type="ECO:0000313" key="3">
    <source>
        <dbReference type="Proteomes" id="UP000236584"/>
    </source>
</evidence>
<proteinExistence type="predicted"/>